<reference evidence="1 2" key="1">
    <citation type="submission" date="2015-09" db="EMBL/GenBank/DDBJ databases">
        <authorList>
            <consortium name="Pathogen Informatics"/>
        </authorList>
    </citation>
    <scope>NUCLEOTIDE SEQUENCE [LARGE SCALE GENOMIC DNA]</scope>
    <source>
        <strain evidence="1 2">2789STDY5834911</strain>
    </source>
</reference>
<organism evidence="1 2">
    <name type="scientific">Blautia wexlerae</name>
    <dbReference type="NCBI Taxonomy" id="418240"/>
    <lineage>
        <taxon>Bacteria</taxon>
        <taxon>Bacillati</taxon>
        <taxon>Bacillota</taxon>
        <taxon>Clostridia</taxon>
        <taxon>Lachnospirales</taxon>
        <taxon>Lachnospiraceae</taxon>
        <taxon>Blautia</taxon>
    </lineage>
</organism>
<dbReference type="Proteomes" id="UP000095712">
    <property type="component" value="Unassembled WGS sequence"/>
</dbReference>
<protein>
    <submittedName>
        <fullName evidence="1">Uncharacterized protein</fullName>
    </submittedName>
</protein>
<accession>A0A174QSM1</accession>
<sequence length="35" mass="4073">MDEYTKDLYTMMFSLQTLQNQGITIRETVCKGISI</sequence>
<dbReference type="EMBL" id="CZAW01000031">
    <property type="protein sequence ID" value="CUP76222.1"/>
    <property type="molecule type" value="Genomic_DNA"/>
</dbReference>
<gene>
    <name evidence="1" type="ORF">ERS852523_02722</name>
</gene>
<proteinExistence type="predicted"/>
<evidence type="ECO:0000313" key="1">
    <source>
        <dbReference type="EMBL" id="CUP76222.1"/>
    </source>
</evidence>
<name>A0A174QSM1_9FIRM</name>
<dbReference type="AlphaFoldDB" id="A0A174QSM1"/>
<evidence type="ECO:0000313" key="2">
    <source>
        <dbReference type="Proteomes" id="UP000095712"/>
    </source>
</evidence>